<keyword evidence="2" id="KW-1185">Reference proteome</keyword>
<accession>A0AAD8NYZ4</accession>
<evidence type="ECO:0000313" key="1">
    <source>
        <dbReference type="EMBL" id="KAK1432930.1"/>
    </source>
</evidence>
<proteinExistence type="predicted"/>
<comment type="caution">
    <text evidence="1">The sequence shown here is derived from an EMBL/GenBank/DDBJ whole genome shotgun (WGS) entry which is preliminary data.</text>
</comment>
<dbReference type="AlphaFoldDB" id="A0AAD8NYZ4"/>
<reference evidence="1" key="1">
    <citation type="journal article" date="2023" name="bioRxiv">
        <title>Improved chromosome-level genome assembly for marigold (Tagetes erecta).</title>
        <authorList>
            <person name="Jiang F."/>
            <person name="Yuan L."/>
            <person name="Wang S."/>
            <person name="Wang H."/>
            <person name="Xu D."/>
            <person name="Wang A."/>
            <person name="Fan W."/>
        </authorList>
    </citation>
    <scope>NUCLEOTIDE SEQUENCE</scope>
    <source>
        <strain evidence="1">WSJ</strain>
        <tissue evidence="1">Leaf</tissue>
    </source>
</reference>
<sequence length="117" mass="13504">MKEQLKTICKPKTNLKNEEKIQLGNIEQMSHIFLAITHTHACSQGWSYEEPRPPQETSPDHVCPAPSRNRLCFYSALFSLPPPCNHKRTPSFADHRRGKYCRRAKKLKLGIRTLATF</sequence>
<gene>
    <name evidence="1" type="ORF">QVD17_09833</name>
</gene>
<evidence type="ECO:0000313" key="2">
    <source>
        <dbReference type="Proteomes" id="UP001229421"/>
    </source>
</evidence>
<protein>
    <submittedName>
        <fullName evidence="1">Uncharacterized protein</fullName>
    </submittedName>
</protein>
<name>A0AAD8NYZ4_TARER</name>
<dbReference type="EMBL" id="JAUHHV010000002">
    <property type="protein sequence ID" value="KAK1432930.1"/>
    <property type="molecule type" value="Genomic_DNA"/>
</dbReference>
<organism evidence="1 2">
    <name type="scientific">Tagetes erecta</name>
    <name type="common">African marigold</name>
    <dbReference type="NCBI Taxonomy" id="13708"/>
    <lineage>
        <taxon>Eukaryota</taxon>
        <taxon>Viridiplantae</taxon>
        <taxon>Streptophyta</taxon>
        <taxon>Embryophyta</taxon>
        <taxon>Tracheophyta</taxon>
        <taxon>Spermatophyta</taxon>
        <taxon>Magnoliopsida</taxon>
        <taxon>eudicotyledons</taxon>
        <taxon>Gunneridae</taxon>
        <taxon>Pentapetalae</taxon>
        <taxon>asterids</taxon>
        <taxon>campanulids</taxon>
        <taxon>Asterales</taxon>
        <taxon>Asteraceae</taxon>
        <taxon>Asteroideae</taxon>
        <taxon>Heliantheae alliance</taxon>
        <taxon>Tageteae</taxon>
        <taxon>Tagetes</taxon>
    </lineage>
</organism>
<dbReference type="Proteomes" id="UP001229421">
    <property type="component" value="Unassembled WGS sequence"/>
</dbReference>